<gene>
    <name evidence="3" type="ORF">LACBIDRAFT_294854</name>
</gene>
<evidence type="ECO:0000256" key="2">
    <source>
        <dbReference type="SAM" id="MobiDB-lite"/>
    </source>
</evidence>
<feature type="compositionally biased region" description="Polar residues" evidence="2">
    <location>
        <begin position="1"/>
        <end position="15"/>
    </location>
</feature>
<feature type="region of interest" description="Disordered" evidence="2">
    <location>
        <begin position="1"/>
        <end position="63"/>
    </location>
</feature>
<dbReference type="EMBL" id="DS547113">
    <property type="protein sequence ID" value="EDR05299.1"/>
    <property type="molecule type" value="Genomic_DNA"/>
</dbReference>
<accession>B0DIV9</accession>
<dbReference type="GeneID" id="6079524"/>
<proteinExistence type="predicted"/>
<dbReference type="OrthoDB" id="10586252at2759"/>
<organism evidence="4">
    <name type="scientific">Laccaria bicolor (strain S238N-H82 / ATCC MYA-4686)</name>
    <name type="common">Bicoloured deceiver</name>
    <name type="synonym">Laccaria laccata var. bicolor</name>
    <dbReference type="NCBI Taxonomy" id="486041"/>
    <lineage>
        <taxon>Eukaryota</taxon>
        <taxon>Fungi</taxon>
        <taxon>Dikarya</taxon>
        <taxon>Basidiomycota</taxon>
        <taxon>Agaricomycotina</taxon>
        <taxon>Agaricomycetes</taxon>
        <taxon>Agaricomycetidae</taxon>
        <taxon>Agaricales</taxon>
        <taxon>Agaricineae</taxon>
        <taxon>Hydnangiaceae</taxon>
        <taxon>Laccaria</taxon>
    </lineage>
</organism>
<keyword evidence="4" id="KW-1185">Reference proteome</keyword>
<dbReference type="InParanoid" id="B0DIV9"/>
<dbReference type="AlphaFoldDB" id="B0DIV9"/>
<sequence>MPSLSGVSLTSTEPLSTHPAPAAPADVPLSRMATTEYLYGSAAQSSSRAEQPPSPVLSDSESSLKHFLRDHFSQQEEANARTTADLSHRLSEMTTTLENLKSTMEHVEGTLQRVETTLQKSFELQTELFTFQRSSIMRQEEIQSGILSLLKKLAVTSDSE</sequence>
<dbReference type="KEGG" id="lbc:LACBIDRAFT_294854"/>
<name>B0DIV9_LACBS</name>
<feature type="coiled-coil region" evidence="1">
    <location>
        <begin position="90"/>
        <end position="117"/>
    </location>
</feature>
<evidence type="ECO:0000256" key="1">
    <source>
        <dbReference type="SAM" id="Coils"/>
    </source>
</evidence>
<keyword evidence="1" id="KW-0175">Coiled coil</keyword>
<evidence type="ECO:0000313" key="3">
    <source>
        <dbReference type="EMBL" id="EDR05299.1"/>
    </source>
</evidence>
<protein>
    <submittedName>
        <fullName evidence="3">Predicted protein</fullName>
    </submittedName>
</protein>
<evidence type="ECO:0000313" key="4">
    <source>
        <dbReference type="Proteomes" id="UP000001194"/>
    </source>
</evidence>
<dbReference type="HOGENOM" id="CLU_1652443_0_0_1"/>
<dbReference type="Proteomes" id="UP000001194">
    <property type="component" value="Unassembled WGS sequence"/>
</dbReference>
<dbReference type="RefSeq" id="XP_001883857.1">
    <property type="nucleotide sequence ID" value="XM_001883822.1"/>
</dbReference>
<reference evidence="3 4" key="1">
    <citation type="journal article" date="2008" name="Nature">
        <title>The genome of Laccaria bicolor provides insights into mycorrhizal symbiosis.</title>
        <authorList>
            <person name="Martin F."/>
            <person name="Aerts A."/>
            <person name="Ahren D."/>
            <person name="Brun A."/>
            <person name="Danchin E.G.J."/>
            <person name="Duchaussoy F."/>
            <person name="Gibon J."/>
            <person name="Kohler A."/>
            <person name="Lindquist E."/>
            <person name="Pereda V."/>
            <person name="Salamov A."/>
            <person name="Shapiro H.J."/>
            <person name="Wuyts J."/>
            <person name="Blaudez D."/>
            <person name="Buee M."/>
            <person name="Brokstein P."/>
            <person name="Canbaeck B."/>
            <person name="Cohen D."/>
            <person name="Courty P.E."/>
            <person name="Coutinho P.M."/>
            <person name="Delaruelle C."/>
            <person name="Detter J.C."/>
            <person name="Deveau A."/>
            <person name="DiFazio S."/>
            <person name="Duplessis S."/>
            <person name="Fraissinet-Tachet L."/>
            <person name="Lucic E."/>
            <person name="Frey-Klett P."/>
            <person name="Fourrey C."/>
            <person name="Feussner I."/>
            <person name="Gay G."/>
            <person name="Grimwood J."/>
            <person name="Hoegger P.J."/>
            <person name="Jain P."/>
            <person name="Kilaru S."/>
            <person name="Labbe J."/>
            <person name="Lin Y.C."/>
            <person name="Legue V."/>
            <person name="Le Tacon F."/>
            <person name="Marmeisse R."/>
            <person name="Melayah D."/>
            <person name="Montanini B."/>
            <person name="Muratet M."/>
            <person name="Nehls U."/>
            <person name="Niculita-Hirzel H."/>
            <person name="Oudot-Le Secq M.P."/>
            <person name="Peter M."/>
            <person name="Quesneville H."/>
            <person name="Rajashekar B."/>
            <person name="Reich M."/>
            <person name="Rouhier N."/>
            <person name="Schmutz J."/>
            <person name="Yin T."/>
            <person name="Chalot M."/>
            <person name="Henrissat B."/>
            <person name="Kuees U."/>
            <person name="Lucas S."/>
            <person name="Van de Peer Y."/>
            <person name="Podila G.K."/>
            <person name="Polle A."/>
            <person name="Pukkila P.J."/>
            <person name="Richardson P.M."/>
            <person name="Rouze P."/>
            <person name="Sanders I.R."/>
            <person name="Stajich J.E."/>
            <person name="Tunlid A."/>
            <person name="Tuskan G."/>
            <person name="Grigoriev I.V."/>
        </authorList>
    </citation>
    <scope>NUCLEOTIDE SEQUENCE [LARGE SCALE GENOMIC DNA]</scope>
    <source>
        <strain evidence="4">S238N-H82 / ATCC MYA-4686</strain>
    </source>
</reference>